<protein>
    <submittedName>
        <fullName evidence="1">Uncharacterized protein</fullName>
    </submittedName>
</protein>
<keyword evidence="2" id="KW-1185">Reference proteome</keyword>
<sequence length="82" mass="9494">MENEHRNPIKEIVLSISFDSTLDVAKLEQFCQTEEMKRDFPNIARGFDAALSVEDKPKSEFKHTGYILRSTEDNKNVLNLIH</sequence>
<name>A0A8H9G0U2_9SPHI</name>
<dbReference type="EMBL" id="BMKM01000003">
    <property type="protein sequence ID" value="GGE18192.1"/>
    <property type="molecule type" value="Genomic_DNA"/>
</dbReference>
<evidence type="ECO:0000313" key="2">
    <source>
        <dbReference type="Proteomes" id="UP000614460"/>
    </source>
</evidence>
<gene>
    <name evidence="1" type="ORF">GCM10011516_14780</name>
</gene>
<reference evidence="1" key="1">
    <citation type="journal article" date="2014" name="Int. J. Syst. Evol. Microbiol.">
        <title>Complete genome sequence of Corynebacterium casei LMG S-19264T (=DSM 44701T), isolated from a smear-ripened cheese.</title>
        <authorList>
            <consortium name="US DOE Joint Genome Institute (JGI-PGF)"/>
            <person name="Walter F."/>
            <person name="Albersmeier A."/>
            <person name="Kalinowski J."/>
            <person name="Ruckert C."/>
        </authorList>
    </citation>
    <scope>NUCLEOTIDE SEQUENCE</scope>
    <source>
        <strain evidence="1">CGMCC 1.15966</strain>
    </source>
</reference>
<accession>A0A8H9G0U2</accession>
<proteinExistence type="predicted"/>
<reference evidence="1" key="2">
    <citation type="submission" date="2020-09" db="EMBL/GenBank/DDBJ databases">
        <authorList>
            <person name="Sun Q."/>
            <person name="Zhou Y."/>
        </authorList>
    </citation>
    <scope>NUCLEOTIDE SEQUENCE</scope>
    <source>
        <strain evidence="1">CGMCC 1.15966</strain>
    </source>
</reference>
<comment type="caution">
    <text evidence="1">The sequence shown here is derived from an EMBL/GenBank/DDBJ whole genome shotgun (WGS) entry which is preliminary data.</text>
</comment>
<dbReference type="Proteomes" id="UP000614460">
    <property type="component" value="Unassembled WGS sequence"/>
</dbReference>
<organism evidence="1 2">
    <name type="scientific">Sphingobacterium cellulitidis</name>
    <dbReference type="NCBI Taxonomy" id="1768011"/>
    <lineage>
        <taxon>Bacteria</taxon>
        <taxon>Pseudomonadati</taxon>
        <taxon>Bacteroidota</taxon>
        <taxon>Sphingobacteriia</taxon>
        <taxon>Sphingobacteriales</taxon>
        <taxon>Sphingobacteriaceae</taxon>
        <taxon>Sphingobacterium</taxon>
    </lineage>
</organism>
<dbReference type="AlphaFoldDB" id="A0A8H9G0U2"/>
<evidence type="ECO:0000313" key="1">
    <source>
        <dbReference type="EMBL" id="GGE18192.1"/>
    </source>
</evidence>
<dbReference type="RefSeq" id="WP_182498391.1">
    <property type="nucleotide sequence ID" value="NZ_BMKM01000003.1"/>
</dbReference>